<dbReference type="OMA" id="WACATTI"/>
<keyword evidence="2" id="KW-0812">Transmembrane</keyword>
<protein>
    <recommendedName>
        <fullName evidence="5">Tyr recombinase domain-containing protein</fullName>
    </recommendedName>
</protein>
<dbReference type="HOGENOM" id="CLU_003292_2_2_1"/>
<dbReference type="GeneID" id="18880377"/>
<evidence type="ECO:0000313" key="4">
    <source>
        <dbReference type="Proteomes" id="UP000054196"/>
    </source>
</evidence>
<reference evidence="4" key="1">
    <citation type="journal article" date="2012" name="Science">
        <title>The Paleozoic origin of enzymatic lignin decomposition reconstructed from 31 fungal genomes.</title>
        <authorList>
            <person name="Floudas D."/>
            <person name="Binder M."/>
            <person name="Riley R."/>
            <person name="Barry K."/>
            <person name="Blanchette R.A."/>
            <person name="Henrissat B."/>
            <person name="Martinez A.T."/>
            <person name="Otillar R."/>
            <person name="Spatafora J.W."/>
            <person name="Yadav J.S."/>
            <person name="Aerts A."/>
            <person name="Benoit I."/>
            <person name="Boyd A."/>
            <person name="Carlson A."/>
            <person name="Copeland A."/>
            <person name="Coutinho P.M."/>
            <person name="de Vries R.P."/>
            <person name="Ferreira P."/>
            <person name="Findley K."/>
            <person name="Foster B."/>
            <person name="Gaskell J."/>
            <person name="Glotzer D."/>
            <person name="Gorecki P."/>
            <person name="Heitman J."/>
            <person name="Hesse C."/>
            <person name="Hori C."/>
            <person name="Igarashi K."/>
            <person name="Jurgens J.A."/>
            <person name="Kallen N."/>
            <person name="Kersten P."/>
            <person name="Kohler A."/>
            <person name="Kuees U."/>
            <person name="Kumar T.K.A."/>
            <person name="Kuo A."/>
            <person name="LaButti K."/>
            <person name="Larrondo L.F."/>
            <person name="Lindquist E."/>
            <person name="Ling A."/>
            <person name="Lombard V."/>
            <person name="Lucas S."/>
            <person name="Lundell T."/>
            <person name="Martin R."/>
            <person name="McLaughlin D.J."/>
            <person name="Morgenstern I."/>
            <person name="Morin E."/>
            <person name="Murat C."/>
            <person name="Nagy L.G."/>
            <person name="Nolan M."/>
            <person name="Ohm R.A."/>
            <person name="Patyshakuliyeva A."/>
            <person name="Rokas A."/>
            <person name="Ruiz-Duenas F.J."/>
            <person name="Sabat G."/>
            <person name="Salamov A."/>
            <person name="Samejima M."/>
            <person name="Schmutz J."/>
            <person name="Slot J.C."/>
            <person name="St John F."/>
            <person name="Stenlid J."/>
            <person name="Sun H."/>
            <person name="Sun S."/>
            <person name="Syed K."/>
            <person name="Tsang A."/>
            <person name="Wiebenga A."/>
            <person name="Young D."/>
            <person name="Pisabarro A."/>
            <person name="Eastwood D.C."/>
            <person name="Martin F."/>
            <person name="Cullen D."/>
            <person name="Grigoriev I.V."/>
            <person name="Hibbett D.S."/>
        </authorList>
    </citation>
    <scope>NUCLEOTIDE SEQUENCE [LARGE SCALE GENOMIC DNA]</scope>
    <source>
        <strain evidence="4">HHB-11173 SS5</strain>
    </source>
</reference>
<dbReference type="AlphaFoldDB" id="R7S288"/>
<dbReference type="EMBL" id="JH687609">
    <property type="protein sequence ID" value="EIN03361.1"/>
    <property type="molecule type" value="Genomic_DNA"/>
</dbReference>
<dbReference type="PANTHER" id="PTHR34605">
    <property type="entry name" value="PHAGE_INTEGRASE DOMAIN-CONTAINING PROTEIN"/>
    <property type="match status" value="1"/>
</dbReference>
<dbReference type="GO" id="GO:0003677">
    <property type="term" value="F:DNA binding"/>
    <property type="evidence" value="ECO:0007669"/>
    <property type="project" value="InterPro"/>
</dbReference>
<accession>R7S288</accession>
<dbReference type="OrthoDB" id="2678913at2759"/>
<dbReference type="InterPro" id="IPR052925">
    <property type="entry name" value="Phage_Integrase-like_Recomb"/>
</dbReference>
<evidence type="ECO:0000313" key="3">
    <source>
        <dbReference type="EMBL" id="EIN03361.1"/>
    </source>
</evidence>
<sequence length="306" mass="33764">MAQALAPSTAETYGAGLVAFHAFCDERRIAEEQRTPASATLMLAFLAALAGLYAGSTVANYFYGVRAWHLIHGVTWNMDDAAMQSILKATDIIRAIRQQLALDQGFDAAVYACLTVAFYACARVSELTVRNRSSFEPGIHAKHTDLGLAEDRNGLWQQTLQLPRTKCAIGGEQIHWGQQDGITDPVAALANHLRINSVGDDEHIFAYTARNGEVWPLTRKAFLDRIRAATRAAGRAPLQGHGIRIGGTLEYLLRGVPFEVVKTKGRWGSEAFLGYLRKHAEILAPYMQARPQLQAEFIRYAMPPVR</sequence>
<dbReference type="InterPro" id="IPR013762">
    <property type="entry name" value="Integrase-like_cat_sf"/>
</dbReference>
<dbReference type="RefSeq" id="XP_007389410.1">
    <property type="nucleotide sequence ID" value="XM_007389348.1"/>
</dbReference>
<dbReference type="SUPFAM" id="SSF47823">
    <property type="entry name" value="lambda integrase-like, N-terminal domain"/>
    <property type="match status" value="1"/>
</dbReference>
<dbReference type="GO" id="GO:0006310">
    <property type="term" value="P:DNA recombination"/>
    <property type="evidence" value="ECO:0007669"/>
    <property type="project" value="UniProtKB-KW"/>
</dbReference>
<keyword evidence="1" id="KW-0233">DNA recombination</keyword>
<name>R7S288_PUNST</name>
<organism evidence="3 4">
    <name type="scientific">Punctularia strigosozonata (strain HHB-11173)</name>
    <name type="common">White-rot fungus</name>
    <dbReference type="NCBI Taxonomy" id="741275"/>
    <lineage>
        <taxon>Eukaryota</taxon>
        <taxon>Fungi</taxon>
        <taxon>Dikarya</taxon>
        <taxon>Basidiomycota</taxon>
        <taxon>Agaricomycotina</taxon>
        <taxon>Agaricomycetes</taxon>
        <taxon>Corticiales</taxon>
        <taxon>Punctulariaceae</taxon>
        <taxon>Punctularia</taxon>
    </lineage>
</organism>
<evidence type="ECO:0000256" key="1">
    <source>
        <dbReference type="ARBA" id="ARBA00023172"/>
    </source>
</evidence>
<evidence type="ECO:0008006" key="5">
    <source>
        <dbReference type="Google" id="ProtNLM"/>
    </source>
</evidence>
<dbReference type="Proteomes" id="UP000054196">
    <property type="component" value="Unassembled WGS sequence"/>
</dbReference>
<gene>
    <name evidence="3" type="ORF">PUNSTDRAFT_139623</name>
</gene>
<keyword evidence="2" id="KW-1133">Transmembrane helix</keyword>
<proteinExistence type="predicted"/>
<dbReference type="eggNOG" id="ENOG502SKI5">
    <property type="taxonomic scope" value="Eukaryota"/>
</dbReference>
<dbReference type="SUPFAM" id="SSF56349">
    <property type="entry name" value="DNA breaking-rejoining enzymes"/>
    <property type="match status" value="1"/>
</dbReference>
<dbReference type="Gene3D" id="1.10.443.10">
    <property type="entry name" value="Intergrase catalytic core"/>
    <property type="match status" value="1"/>
</dbReference>
<dbReference type="KEGG" id="psq:PUNSTDRAFT_139623"/>
<dbReference type="GO" id="GO:0015074">
    <property type="term" value="P:DNA integration"/>
    <property type="evidence" value="ECO:0007669"/>
    <property type="project" value="InterPro"/>
</dbReference>
<evidence type="ECO:0000256" key="2">
    <source>
        <dbReference type="SAM" id="Phobius"/>
    </source>
</evidence>
<feature type="transmembrane region" description="Helical" evidence="2">
    <location>
        <begin position="41"/>
        <end position="63"/>
    </location>
</feature>
<dbReference type="PANTHER" id="PTHR34605:SF3">
    <property type="entry name" value="P CELL-TYPE AGGLUTINATION PROTEIN MAP4-LIKE-RELATED"/>
    <property type="match status" value="1"/>
</dbReference>
<keyword evidence="2" id="KW-0472">Membrane</keyword>
<dbReference type="InterPro" id="IPR011010">
    <property type="entry name" value="DNA_brk_join_enz"/>
</dbReference>
<keyword evidence="4" id="KW-1185">Reference proteome</keyword>